<dbReference type="HOGENOM" id="CLU_2315440_0_0_4"/>
<dbReference type="RefSeq" id="WP_038486112.1">
    <property type="nucleotide sequence ID" value="NZ_CP009962.1"/>
</dbReference>
<evidence type="ECO:0000313" key="1">
    <source>
        <dbReference type="EMBL" id="AIY40156.1"/>
    </source>
</evidence>
<dbReference type="STRING" id="279058.LT85_0998"/>
<organism evidence="1 2">
    <name type="scientific">Collimonas arenae</name>
    <dbReference type="NCBI Taxonomy" id="279058"/>
    <lineage>
        <taxon>Bacteria</taxon>
        <taxon>Pseudomonadati</taxon>
        <taxon>Pseudomonadota</taxon>
        <taxon>Betaproteobacteria</taxon>
        <taxon>Burkholderiales</taxon>
        <taxon>Oxalobacteraceae</taxon>
        <taxon>Collimonas</taxon>
    </lineage>
</organism>
<name>A0A0A1F6K7_9BURK</name>
<dbReference type="EMBL" id="CP009962">
    <property type="protein sequence ID" value="AIY40156.1"/>
    <property type="molecule type" value="Genomic_DNA"/>
</dbReference>
<sequence length="99" mass="11048">MKNYEETYGEDYVAIFGHKITSSRFLKIRDFLCAMAVITGIGFANAVCTNAGDYAAPTAEEIDVQRQVAHLCQADGWPEDSKIAFERACKGELRRPQIN</sequence>
<dbReference type="Proteomes" id="UP000030302">
    <property type="component" value="Chromosome"/>
</dbReference>
<protein>
    <submittedName>
        <fullName evidence="1">Uncharacterized protein</fullName>
    </submittedName>
</protein>
<proteinExistence type="predicted"/>
<dbReference type="KEGG" id="care:LT85_0998"/>
<keyword evidence="2" id="KW-1185">Reference proteome</keyword>
<reference evidence="2" key="1">
    <citation type="journal article" date="2014" name="Soil Biol. Biochem.">
        <title>Structure and function of bacterial communities in ageing soils: Insights from the Mendocino ecological staircase.</title>
        <authorList>
            <person name="Uroz S."/>
            <person name="Tech J.J."/>
            <person name="Sawaya N.A."/>
            <person name="Frey-Klett P."/>
            <person name="Leveau J.H.J."/>
        </authorList>
    </citation>
    <scope>NUCLEOTIDE SEQUENCE [LARGE SCALE GENOMIC DNA]</scope>
    <source>
        <strain evidence="2">Cal35</strain>
    </source>
</reference>
<gene>
    <name evidence="1" type="ORF">LT85_0998</name>
</gene>
<accession>A0A0A1F6K7</accession>
<evidence type="ECO:0000313" key="2">
    <source>
        <dbReference type="Proteomes" id="UP000030302"/>
    </source>
</evidence>
<dbReference type="AlphaFoldDB" id="A0A0A1F6K7"/>